<accession>A0A1H9QWS5</accession>
<keyword evidence="2" id="KW-1185">Reference proteome</keyword>
<evidence type="ECO:0000313" key="2">
    <source>
        <dbReference type="Proteomes" id="UP000182471"/>
    </source>
</evidence>
<dbReference type="EMBL" id="FOGW01000007">
    <property type="protein sequence ID" value="SER64934.1"/>
    <property type="molecule type" value="Genomic_DNA"/>
</dbReference>
<dbReference type="OrthoDB" id="9802752at2"/>
<sequence>MCKKCTLQKTVDIQTRMLANALNVEEKDVLRAVSLYTDSLTLLDQYDHQAIVKPTGDKILILTAILYCITI</sequence>
<evidence type="ECO:0000313" key="1">
    <source>
        <dbReference type="EMBL" id="SER64934.1"/>
    </source>
</evidence>
<name>A0A1H9QWS5_9FIRM</name>
<organism evidence="1 2">
    <name type="scientific">Lachnobacterium bovis</name>
    <dbReference type="NCBI Taxonomy" id="140626"/>
    <lineage>
        <taxon>Bacteria</taxon>
        <taxon>Bacillati</taxon>
        <taxon>Bacillota</taxon>
        <taxon>Clostridia</taxon>
        <taxon>Lachnospirales</taxon>
        <taxon>Lachnospiraceae</taxon>
        <taxon>Lachnobacterium</taxon>
    </lineage>
</organism>
<protein>
    <submittedName>
        <fullName evidence="1">Uncharacterized protein</fullName>
    </submittedName>
</protein>
<reference evidence="2" key="1">
    <citation type="submission" date="2016-10" db="EMBL/GenBank/DDBJ databases">
        <authorList>
            <person name="Varghese N."/>
            <person name="Submissions S."/>
        </authorList>
    </citation>
    <scope>NUCLEOTIDE SEQUENCE [LARGE SCALE GENOMIC DNA]</scope>
    <source>
        <strain evidence="2">S1b</strain>
    </source>
</reference>
<proteinExistence type="predicted"/>
<gene>
    <name evidence="1" type="ORF">SAMN02910429_00668</name>
</gene>
<dbReference type="Proteomes" id="UP000182471">
    <property type="component" value="Unassembled WGS sequence"/>
</dbReference>
<dbReference type="AlphaFoldDB" id="A0A1H9QWS5"/>